<dbReference type="InterPro" id="IPR011835">
    <property type="entry name" value="GS/SS"/>
</dbReference>
<comment type="caution">
    <text evidence="10">The sequence shown here is derived from an EMBL/GenBank/DDBJ whole genome shotgun (WGS) entry which is preliminary data.</text>
</comment>
<evidence type="ECO:0000256" key="5">
    <source>
        <dbReference type="ARBA" id="ARBA00022679"/>
    </source>
</evidence>
<dbReference type="SUPFAM" id="SSF53756">
    <property type="entry name" value="UDP-Glycosyltransferase/glycogen phosphorylase"/>
    <property type="match status" value="1"/>
</dbReference>
<keyword evidence="11" id="KW-1185">Reference proteome</keyword>
<dbReference type="OrthoDB" id="9808590at2"/>
<dbReference type="NCBIfam" id="NF001899">
    <property type="entry name" value="PRK00654.1-2"/>
    <property type="match status" value="1"/>
</dbReference>
<dbReference type="GO" id="GO:0005978">
    <property type="term" value="P:glycogen biosynthetic process"/>
    <property type="evidence" value="ECO:0007669"/>
    <property type="project" value="UniProtKB-UniRule"/>
</dbReference>
<name>A0A4R3KD65_9BACI</name>
<dbReference type="InterPro" id="IPR013534">
    <property type="entry name" value="Starch_synth_cat_dom"/>
</dbReference>
<dbReference type="InterPro" id="IPR001296">
    <property type="entry name" value="Glyco_trans_1"/>
</dbReference>
<evidence type="ECO:0000256" key="6">
    <source>
        <dbReference type="ARBA" id="ARBA00023056"/>
    </source>
</evidence>
<proteinExistence type="inferred from homology"/>
<evidence type="ECO:0000313" key="11">
    <source>
        <dbReference type="Proteomes" id="UP000295788"/>
    </source>
</evidence>
<dbReference type="Pfam" id="PF08323">
    <property type="entry name" value="Glyco_transf_5"/>
    <property type="match status" value="1"/>
</dbReference>
<evidence type="ECO:0000259" key="8">
    <source>
        <dbReference type="Pfam" id="PF00534"/>
    </source>
</evidence>
<reference evidence="10 11" key="1">
    <citation type="submission" date="2019-03" db="EMBL/GenBank/DDBJ databases">
        <title>Genomic Encyclopedia of Type Strains, Phase IV (KMG-IV): sequencing the most valuable type-strain genomes for metagenomic binning, comparative biology and taxonomic classification.</title>
        <authorList>
            <person name="Goeker M."/>
        </authorList>
    </citation>
    <scope>NUCLEOTIDE SEQUENCE [LARGE SCALE GENOMIC DNA]</scope>
    <source>
        <strain evidence="10 11">DSM 23802</strain>
    </source>
</reference>
<comment type="similarity">
    <text evidence="3 7">Belongs to the glycosyltransferase 1 family. Bacterial/plant glycogen synthase subfamily.</text>
</comment>
<protein>
    <recommendedName>
        <fullName evidence="7">Glycogen synthase</fullName>
        <ecNumber evidence="7">2.4.1.21</ecNumber>
    </recommendedName>
    <alternativeName>
        <fullName evidence="7">Starch [bacterial glycogen] synthase</fullName>
    </alternativeName>
</protein>
<dbReference type="CDD" id="cd03791">
    <property type="entry name" value="GT5_Glycogen_synthase_DULL1-like"/>
    <property type="match status" value="1"/>
</dbReference>
<dbReference type="EMBL" id="SMAB01000014">
    <property type="protein sequence ID" value="TCS81078.1"/>
    <property type="molecule type" value="Genomic_DNA"/>
</dbReference>
<accession>A0A4R3KD65</accession>
<evidence type="ECO:0000256" key="2">
    <source>
        <dbReference type="ARBA" id="ARBA00002764"/>
    </source>
</evidence>
<dbReference type="PANTHER" id="PTHR45825">
    <property type="entry name" value="GRANULE-BOUND STARCH SYNTHASE 1, CHLOROPLASTIC/AMYLOPLASTIC"/>
    <property type="match status" value="1"/>
</dbReference>
<dbReference type="NCBIfam" id="TIGR02095">
    <property type="entry name" value="glgA"/>
    <property type="match status" value="1"/>
</dbReference>
<organism evidence="10 11">
    <name type="scientific">Tepidibacillus fermentans</name>
    <dbReference type="NCBI Taxonomy" id="1281767"/>
    <lineage>
        <taxon>Bacteria</taxon>
        <taxon>Bacillati</taxon>
        <taxon>Bacillota</taxon>
        <taxon>Bacilli</taxon>
        <taxon>Bacillales</taxon>
        <taxon>Bacillaceae</taxon>
        <taxon>Tepidibacillus</taxon>
    </lineage>
</organism>
<dbReference type="RefSeq" id="WP_132769546.1">
    <property type="nucleotide sequence ID" value="NZ_SMAB01000014.1"/>
</dbReference>
<dbReference type="GO" id="GO:0004373">
    <property type="term" value="F:alpha-1,4-glucan glucosyltransferase (UDP-glucose donor) activity"/>
    <property type="evidence" value="ECO:0007669"/>
    <property type="project" value="InterPro"/>
</dbReference>
<comment type="catalytic activity">
    <reaction evidence="1 7">
        <text>[(1-&gt;4)-alpha-D-glucosyl](n) + ADP-alpha-D-glucose = [(1-&gt;4)-alpha-D-glucosyl](n+1) + ADP + H(+)</text>
        <dbReference type="Rhea" id="RHEA:18189"/>
        <dbReference type="Rhea" id="RHEA-COMP:9584"/>
        <dbReference type="Rhea" id="RHEA-COMP:9587"/>
        <dbReference type="ChEBI" id="CHEBI:15378"/>
        <dbReference type="ChEBI" id="CHEBI:15444"/>
        <dbReference type="ChEBI" id="CHEBI:57498"/>
        <dbReference type="ChEBI" id="CHEBI:456216"/>
        <dbReference type="EC" id="2.4.1.21"/>
    </reaction>
</comment>
<dbReference type="NCBIfam" id="NF001898">
    <property type="entry name" value="PRK00654.1-1"/>
    <property type="match status" value="1"/>
</dbReference>
<evidence type="ECO:0000256" key="3">
    <source>
        <dbReference type="ARBA" id="ARBA00010281"/>
    </source>
</evidence>
<dbReference type="UniPathway" id="UPA00164"/>
<sequence length="480" mass="56236">MNVLFVASEGVPFIKTGGLADVIGSLPKELKKQRIEVRVFLPNYKQIPQDYKEKMVLKKTLQVPLGWRNQYCGILEYIYQDVTYYFIDNQYYFYRDRIYGYNGSFDEAERFVFFSRAVLEALPYIDFQPQIIHLHEWQTALTSVFLKAYYQHHDFYKNIRTVFTIHNLKYQGIFPRSILGDLFDLQEEFFTMDGIEFYGQVNFLKGGLAFSDKITTVSRTYAKEIQYPYFGEALDGILRKRNNDLYGILNGIDEEVYNPATDPHLFVQYDDHSIELKTKNKIRLQEELSLPIRPDIPMIAIVSRLVAQKGLDLIVHVLDELLSEDIQLVILGTGERHYEEIFLDAMIRYPHKLSVHTFFDEGLARQIYAASDLFLMPSLFEPCGLSQLIALRYHSIPIVRETGGLKDTVQSYNEFTKEGNGFSFTNYNAHDMLYTVRRAIHLYYDKENWTYIHNNIAKLDNSWKASAKQYIDLYHHLLQG</sequence>
<dbReference type="HAMAP" id="MF_00484">
    <property type="entry name" value="Glycogen_synth"/>
    <property type="match status" value="1"/>
</dbReference>
<keyword evidence="4 7" id="KW-0328">Glycosyltransferase</keyword>
<dbReference type="Pfam" id="PF00534">
    <property type="entry name" value="Glycos_transf_1"/>
    <property type="match status" value="1"/>
</dbReference>
<evidence type="ECO:0000259" key="9">
    <source>
        <dbReference type="Pfam" id="PF08323"/>
    </source>
</evidence>
<evidence type="ECO:0000256" key="7">
    <source>
        <dbReference type="HAMAP-Rule" id="MF_00484"/>
    </source>
</evidence>
<evidence type="ECO:0000256" key="4">
    <source>
        <dbReference type="ARBA" id="ARBA00022676"/>
    </source>
</evidence>
<keyword evidence="6 7" id="KW-0320">Glycogen biosynthesis</keyword>
<comment type="pathway">
    <text evidence="7">Glycan biosynthesis; glycogen biosynthesis.</text>
</comment>
<dbReference type="GO" id="GO:0009011">
    <property type="term" value="F:alpha-1,4-glucan glucosyltransferase (ADP-glucose donor) activity"/>
    <property type="evidence" value="ECO:0007669"/>
    <property type="project" value="UniProtKB-UniRule"/>
</dbReference>
<dbReference type="Gene3D" id="3.40.50.2000">
    <property type="entry name" value="Glycogen Phosphorylase B"/>
    <property type="match status" value="2"/>
</dbReference>
<dbReference type="PANTHER" id="PTHR45825:SF11">
    <property type="entry name" value="ALPHA AMYLASE DOMAIN-CONTAINING PROTEIN"/>
    <property type="match status" value="1"/>
</dbReference>
<feature type="domain" description="Glycosyl transferase family 1" evidence="8">
    <location>
        <begin position="291"/>
        <end position="449"/>
    </location>
</feature>
<evidence type="ECO:0000313" key="10">
    <source>
        <dbReference type="EMBL" id="TCS81078.1"/>
    </source>
</evidence>
<gene>
    <name evidence="7" type="primary">glgA</name>
    <name evidence="10" type="ORF">EDD72_11461</name>
</gene>
<feature type="domain" description="Starch synthase catalytic" evidence="9">
    <location>
        <begin position="2"/>
        <end position="240"/>
    </location>
</feature>
<dbReference type="EC" id="2.4.1.21" evidence="7"/>
<dbReference type="Proteomes" id="UP000295788">
    <property type="component" value="Unassembled WGS sequence"/>
</dbReference>
<dbReference type="AlphaFoldDB" id="A0A4R3KD65"/>
<feature type="binding site" evidence="7">
    <location>
        <position position="15"/>
    </location>
    <ligand>
        <name>ADP-alpha-D-glucose</name>
        <dbReference type="ChEBI" id="CHEBI:57498"/>
    </ligand>
</feature>
<evidence type="ECO:0000256" key="1">
    <source>
        <dbReference type="ARBA" id="ARBA00001478"/>
    </source>
</evidence>
<keyword evidence="5 7" id="KW-0808">Transferase</keyword>
<comment type="function">
    <text evidence="2 7">Synthesizes alpha-1,4-glucan chains using ADP-glucose.</text>
</comment>